<dbReference type="Proteomes" id="UP000033483">
    <property type="component" value="Unassembled WGS sequence"/>
</dbReference>
<dbReference type="OrthoDB" id="46529at2759"/>
<evidence type="ECO:0000313" key="1">
    <source>
        <dbReference type="EMBL" id="KKA28025.1"/>
    </source>
</evidence>
<gene>
    <name evidence="1" type="ORF">TD95_003691</name>
</gene>
<name>A0A0F4ZCP8_9PEZI</name>
<dbReference type="EMBL" id="LAEV01001459">
    <property type="protein sequence ID" value="KKA28025.1"/>
    <property type="molecule type" value="Genomic_DNA"/>
</dbReference>
<proteinExistence type="predicted"/>
<dbReference type="AlphaFoldDB" id="A0A0F4ZCP8"/>
<protein>
    <submittedName>
        <fullName evidence="1">Uncharacterized protein</fullName>
    </submittedName>
</protein>
<sequence length="256" mass="27280">MSACRACDQPLVIQLDSEDDSATGSSAAAAANSVPDDLTLSCSCHFHWECLFEHADSIATTAQCPACSTALAPAPANIEAFIQSPPDLTASYLNEGGFDPSLAIGNLLAEEAYFSLNPPARRVKAFHMMAGEGDIAGMLELLRDVAAETTDPAEMGDLLRATDPLNGGRTALHVAVQGRQADAAWLMLWMVSSLGIEFFPEIAVNVAREVGLNRLAVESPEMDIRSFRDNADRTAEDLAQMVEFAELLQPGTLTPP</sequence>
<accession>A0A0F4ZCP8</accession>
<organism evidence="1 2">
    <name type="scientific">Thielaviopsis punctulata</name>
    <dbReference type="NCBI Taxonomy" id="72032"/>
    <lineage>
        <taxon>Eukaryota</taxon>
        <taxon>Fungi</taxon>
        <taxon>Dikarya</taxon>
        <taxon>Ascomycota</taxon>
        <taxon>Pezizomycotina</taxon>
        <taxon>Sordariomycetes</taxon>
        <taxon>Hypocreomycetidae</taxon>
        <taxon>Microascales</taxon>
        <taxon>Ceratocystidaceae</taxon>
        <taxon>Thielaviopsis</taxon>
    </lineage>
</organism>
<evidence type="ECO:0000313" key="2">
    <source>
        <dbReference type="Proteomes" id="UP000033483"/>
    </source>
</evidence>
<reference evidence="1 2" key="1">
    <citation type="submission" date="2015-03" db="EMBL/GenBank/DDBJ databases">
        <authorList>
            <person name="Radwan O."/>
            <person name="Al-Naeli F.A."/>
            <person name="Rendon G.A."/>
            <person name="Fields C."/>
        </authorList>
    </citation>
    <scope>NUCLEOTIDE SEQUENCE [LARGE SCALE GENOMIC DNA]</scope>
    <source>
        <strain evidence="1">CR-DP1</strain>
    </source>
</reference>
<comment type="caution">
    <text evidence="1">The sequence shown here is derived from an EMBL/GenBank/DDBJ whole genome shotgun (WGS) entry which is preliminary data.</text>
</comment>
<keyword evidence="2" id="KW-1185">Reference proteome</keyword>